<name>A0A061RL80_9CHLO</name>
<feature type="region of interest" description="Disordered" evidence="1">
    <location>
        <begin position="1"/>
        <end position="37"/>
    </location>
</feature>
<feature type="non-terminal residue" evidence="2">
    <location>
        <position position="1"/>
    </location>
</feature>
<reference evidence="2" key="1">
    <citation type="submission" date="2014-05" db="EMBL/GenBank/DDBJ databases">
        <title>The transcriptome of the halophilic microalga Tetraselmis sp. GSL018 isolated from the Great Salt Lake, Utah.</title>
        <authorList>
            <person name="Jinkerson R.E."/>
            <person name="D'Adamo S."/>
            <person name="Posewitz M.C."/>
        </authorList>
    </citation>
    <scope>NUCLEOTIDE SEQUENCE</scope>
    <source>
        <strain evidence="2">GSL018</strain>
    </source>
</reference>
<gene>
    <name evidence="2" type="ORF">TSPGSL018_30568</name>
</gene>
<feature type="region of interest" description="Disordered" evidence="1">
    <location>
        <begin position="473"/>
        <end position="495"/>
    </location>
</feature>
<evidence type="ECO:0000256" key="1">
    <source>
        <dbReference type="SAM" id="MobiDB-lite"/>
    </source>
</evidence>
<organism evidence="2">
    <name type="scientific">Tetraselmis sp. GSL018</name>
    <dbReference type="NCBI Taxonomy" id="582737"/>
    <lineage>
        <taxon>Eukaryota</taxon>
        <taxon>Viridiplantae</taxon>
        <taxon>Chlorophyta</taxon>
        <taxon>core chlorophytes</taxon>
        <taxon>Chlorodendrophyceae</taxon>
        <taxon>Chlorodendrales</taxon>
        <taxon>Chlorodendraceae</taxon>
        <taxon>Tetraselmis</taxon>
    </lineage>
</organism>
<evidence type="ECO:0000313" key="2">
    <source>
        <dbReference type="EMBL" id="JAC72748.1"/>
    </source>
</evidence>
<proteinExistence type="predicted"/>
<dbReference type="EMBL" id="GBEZ01013213">
    <property type="protein sequence ID" value="JAC72748.1"/>
    <property type="molecule type" value="Transcribed_RNA"/>
</dbReference>
<dbReference type="AlphaFoldDB" id="A0A061RL80"/>
<protein>
    <submittedName>
        <fullName evidence="2">Uncharacterized protein</fullName>
    </submittedName>
</protein>
<feature type="non-terminal residue" evidence="2">
    <location>
        <position position="495"/>
    </location>
</feature>
<accession>A0A061RL80</accession>
<feature type="compositionally biased region" description="Low complexity" evidence="1">
    <location>
        <begin position="1"/>
        <end position="10"/>
    </location>
</feature>
<sequence>EAAPPAAKGGRAPRGPRPRLAARPPRGGPARGPLPSEISAAADFGAALSPLFLPCVSEGCERRAPGGEARGPRGPPDLSGLAVRRFPSGAGGDIVDCAEGGLAVKLGRRRRPGALVLGRVLVRQHTGRGEQGGVGEGVVEDPVEGVTDIGDLLGLCEQPQLRLGGDQQVDLGRLQGGRLGLQLGRDAHDEIAAALPRLLDAPPQGLPRLLGDHHRRHVGACLRAVVAHRKHLAVAENVDYDDSDCAGILSLGYLCHEGAVPAVDKGDPPCEVLGHPATLPRLDLFQDLVRSGLVTGPALPAAPEVLLEERFRAAGPRFAGQQARAPDHELRAECRRRAGGSDRLPPVQGLVLHGDLDAVRGERDELEHDQVGREQVHWLAGLRLEDLHGAAVHLVVAVPRQEAGDLVQDPHLAVRVQGRAEPVRHGLAGGPWRRLSRVAGALPVCIPGRRGACLQLELTFLLLESLRDPHARQAAPWPDDLEATVDGDQREGPRQ</sequence>